<name>A0AC60QMS4_IXOPE</name>
<proteinExistence type="predicted"/>
<organism evidence="1 2">
    <name type="scientific">Ixodes persulcatus</name>
    <name type="common">Taiga tick</name>
    <dbReference type="NCBI Taxonomy" id="34615"/>
    <lineage>
        <taxon>Eukaryota</taxon>
        <taxon>Metazoa</taxon>
        <taxon>Ecdysozoa</taxon>
        <taxon>Arthropoda</taxon>
        <taxon>Chelicerata</taxon>
        <taxon>Arachnida</taxon>
        <taxon>Acari</taxon>
        <taxon>Parasitiformes</taxon>
        <taxon>Ixodida</taxon>
        <taxon>Ixodoidea</taxon>
        <taxon>Ixodidae</taxon>
        <taxon>Ixodinae</taxon>
        <taxon>Ixodes</taxon>
    </lineage>
</organism>
<reference evidence="1 2" key="1">
    <citation type="journal article" date="2020" name="Cell">
        <title>Large-Scale Comparative Analyses of Tick Genomes Elucidate Their Genetic Diversity and Vector Capacities.</title>
        <authorList>
            <consortium name="Tick Genome and Microbiome Consortium (TIGMIC)"/>
            <person name="Jia N."/>
            <person name="Wang J."/>
            <person name="Shi W."/>
            <person name="Du L."/>
            <person name="Sun Y."/>
            <person name="Zhan W."/>
            <person name="Jiang J.F."/>
            <person name="Wang Q."/>
            <person name="Zhang B."/>
            <person name="Ji P."/>
            <person name="Bell-Sakyi L."/>
            <person name="Cui X.M."/>
            <person name="Yuan T.T."/>
            <person name="Jiang B.G."/>
            <person name="Yang W.F."/>
            <person name="Lam T.T."/>
            <person name="Chang Q.C."/>
            <person name="Ding S.J."/>
            <person name="Wang X.J."/>
            <person name="Zhu J.G."/>
            <person name="Ruan X.D."/>
            <person name="Zhao L."/>
            <person name="Wei J.T."/>
            <person name="Ye R.Z."/>
            <person name="Que T.C."/>
            <person name="Du C.H."/>
            <person name="Zhou Y.H."/>
            <person name="Cheng J.X."/>
            <person name="Dai P.F."/>
            <person name="Guo W.B."/>
            <person name="Han X.H."/>
            <person name="Huang E.J."/>
            <person name="Li L.F."/>
            <person name="Wei W."/>
            <person name="Gao Y.C."/>
            <person name="Liu J.Z."/>
            <person name="Shao H.Z."/>
            <person name="Wang X."/>
            <person name="Wang C.C."/>
            <person name="Yang T.C."/>
            <person name="Huo Q.B."/>
            <person name="Li W."/>
            <person name="Chen H.Y."/>
            <person name="Chen S.E."/>
            <person name="Zhou L.G."/>
            <person name="Ni X.B."/>
            <person name="Tian J.H."/>
            <person name="Sheng Y."/>
            <person name="Liu T."/>
            <person name="Pan Y.S."/>
            <person name="Xia L.Y."/>
            <person name="Li J."/>
            <person name="Zhao F."/>
            <person name="Cao W.C."/>
        </authorList>
    </citation>
    <scope>NUCLEOTIDE SEQUENCE [LARGE SCALE GENOMIC DNA]</scope>
    <source>
        <strain evidence="1">Iper-2018</strain>
    </source>
</reference>
<sequence length="194" mass="21023">MMRIASFYDDLLHTNPTGTRIASIAIVSLVADLLSQVVTRGASVSIDARQAAGSFVTGLIFTGPVQVLSFVLLDRLVGDGGLTATFAKVLLNQLFIIPLIILGYIAVNGALKGLSWAAIQHIIRTKYVSILKTRLVFWPAAQGLIYQFVPKDYRPLAMSVIALFWSTYVSWKANGPGAPSQLSTKGSVQKQRTQ</sequence>
<dbReference type="EMBL" id="JABSTQ010006966">
    <property type="protein sequence ID" value="KAG0436417.1"/>
    <property type="molecule type" value="Genomic_DNA"/>
</dbReference>
<accession>A0AC60QMS4</accession>
<evidence type="ECO:0000313" key="1">
    <source>
        <dbReference type="EMBL" id="KAG0436417.1"/>
    </source>
</evidence>
<protein>
    <submittedName>
        <fullName evidence="1">Uncharacterized protein</fullName>
    </submittedName>
</protein>
<comment type="caution">
    <text evidence="1">The sequence shown here is derived from an EMBL/GenBank/DDBJ whole genome shotgun (WGS) entry which is preliminary data.</text>
</comment>
<dbReference type="Proteomes" id="UP000805193">
    <property type="component" value="Unassembled WGS sequence"/>
</dbReference>
<keyword evidence="2" id="KW-1185">Reference proteome</keyword>
<gene>
    <name evidence="1" type="ORF">HPB47_017954</name>
</gene>
<evidence type="ECO:0000313" key="2">
    <source>
        <dbReference type="Proteomes" id="UP000805193"/>
    </source>
</evidence>